<dbReference type="InParanoid" id="A0A482XSB2"/>
<reference evidence="1 2" key="1">
    <citation type="journal article" date="2017" name="Gigascience">
        <title>Genome sequence of the small brown planthopper, Laodelphax striatellus.</title>
        <authorList>
            <person name="Zhu J."/>
            <person name="Jiang F."/>
            <person name="Wang X."/>
            <person name="Yang P."/>
            <person name="Bao Y."/>
            <person name="Zhao W."/>
            <person name="Wang W."/>
            <person name="Lu H."/>
            <person name="Wang Q."/>
            <person name="Cui N."/>
            <person name="Li J."/>
            <person name="Chen X."/>
            <person name="Luo L."/>
            <person name="Yu J."/>
            <person name="Kang L."/>
            <person name="Cui F."/>
        </authorList>
    </citation>
    <scope>NUCLEOTIDE SEQUENCE [LARGE SCALE GENOMIC DNA]</scope>
    <source>
        <strain evidence="1">Lst14</strain>
    </source>
</reference>
<dbReference type="OrthoDB" id="6159398at2759"/>
<accession>A0A482XSB2</accession>
<dbReference type="AlphaFoldDB" id="A0A482XSB2"/>
<organism evidence="1 2">
    <name type="scientific">Laodelphax striatellus</name>
    <name type="common">Small brown planthopper</name>
    <name type="synonym">Delphax striatella</name>
    <dbReference type="NCBI Taxonomy" id="195883"/>
    <lineage>
        <taxon>Eukaryota</taxon>
        <taxon>Metazoa</taxon>
        <taxon>Ecdysozoa</taxon>
        <taxon>Arthropoda</taxon>
        <taxon>Hexapoda</taxon>
        <taxon>Insecta</taxon>
        <taxon>Pterygota</taxon>
        <taxon>Neoptera</taxon>
        <taxon>Paraneoptera</taxon>
        <taxon>Hemiptera</taxon>
        <taxon>Auchenorrhyncha</taxon>
        <taxon>Fulgoroidea</taxon>
        <taxon>Delphacidae</taxon>
        <taxon>Criomorphinae</taxon>
        <taxon>Laodelphax</taxon>
    </lineage>
</organism>
<feature type="non-terminal residue" evidence="1">
    <location>
        <position position="56"/>
    </location>
</feature>
<evidence type="ECO:0000313" key="2">
    <source>
        <dbReference type="Proteomes" id="UP000291343"/>
    </source>
</evidence>
<dbReference type="Proteomes" id="UP000291343">
    <property type="component" value="Unassembled WGS sequence"/>
</dbReference>
<feature type="non-terminal residue" evidence="1">
    <location>
        <position position="1"/>
    </location>
</feature>
<proteinExistence type="predicted"/>
<sequence>VHRVVFTSQPESRYKDRYTIAWTVHSLSPVEEFKLLYRRSSRSLSSPHSTARYFRR</sequence>
<comment type="caution">
    <text evidence="1">The sequence shown here is derived from an EMBL/GenBank/DDBJ whole genome shotgun (WGS) entry which is preliminary data.</text>
</comment>
<evidence type="ECO:0000313" key="1">
    <source>
        <dbReference type="EMBL" id="RZF48349.1"/>
    </source>
</evidence>
<dbReference type="EMBL" id="QKKF02002517">
    <property type="protein sequence ID" value="RZF48349.1"/>
    <property type="molecule type" value="Genomic_DNA"/>
</dbReference>
<keyword evidence="2" id="KW-1185">Reference proteome</keyword>
<name>A0A482XSB2_LAOST</name>
<gene>
    <name evidence="1" type="ORF">LSTR_LSTR015009</name>
</gene>
<protein>
    <submittedName>
        <fullName evidence="1">Uncharacterized protein</fullName>
    </submittedName>
</protein>